<evidence type="ECO:0000256" key="3">
    <source>
        <dbReference type="ARBA" id="ARBA00022763"/>
    </source>
</evidence>
<evidence type="ECO:0000256" key="1">
    <source>
        <dbReference type="ARBA" id="ARBA00022722"/>
    </source>
</evidence>
<proteinExistence type="inferred from homology"/>
<dbReference type="NCBIfam" id="TIGR01450">
    <property type="entry name" value="recC"/>
    <property type="match status" value="1"/>
</dbReference>
<keyword evidence="9 10" id="KW-0234">DNA repair</keyword>
<dbReference type="GO" id="GO:0008854">
    <property type="term" value="F:exodeoxyribonuclease V activity"/>
    <property type="evidence" value="ECO:0007669"/>
    <property type="project" value="UniProtKB-EC"/>
</dbReference>
<evidence type="ECO:0000256" key="11">
    <source>
        <dbReference type="SAM" id="MobiDB-lite"/>
    </source>
</evidence>
<evidence type="ECO:0000256" key="6">
    <source>
        <dbReference type="ARBA" id="ARBA00022839"/>
    </source>
</evidence>
<dbReference type="Gene3D" id="1.10.10.160">
    <property type="match status" value="1"/>
</dbReference>
<comment type="similarity">
    <text evidence="10">Belongs to the RecC family.</text>
</comment>
<dbReference type="PANTHER" id="PTHR30591:SF1">
    <property type="entry name" value="RECBCD ENZYME SUBUNIT RECC"/>
    <property type="match status" value="1"/>
</dbReference>
<dbReference type="PIRSF" id="PIRSF000980">
    <property type="entry name" value="RecC"/>
    <property type="match status" value="1"/>
</dbReference>
<evidence type="ECO:0000259" key="12">
    <source>
        <dbReference type="Pfam" id="PF17946"/>
    </source>
</evidence>
<keyword evidence="3 10" id="KW-0227">DNA damage</keyword>
<dbReference type="EMBL" id="CP147846">
    <property type="protein sequence ID" value="WXG69751.1"/>
    <property type="molecule type" value="Genomic_DNA"/>
</dbReference>
<keyword evidence="6 10" id="KW-0269">Exonuclease</keyword>
<dbReference type="HAMAP" id="MF_01486">
    <property type="entry name" value="RecC"/>
    <property type="match status" value="1"/>
</dbReference>
<dbReference type="InterPro" id="IPR027417">
    <property type="entry name" value="P-loop_NTPase"/>
</dbReference>
<evidence type="ECO:0000256" key="10">
    <source>
        <dbReference type="HAMAP-Rule" id="MF_01486"/>
    </source>
</evidence>
<keyword evidence="7 10" id="KW-0067">ATP-binding</keyword>
<comment type="subunit">
    <text evidence="10">Heterotrimer of RecB, RecC and RecD. All subunits contribute to DNA-binding.</text>
</comment>
<keyword evidence="2 10" id="KW-0547">Nucleotide-binding</keyword>
<dbReference type="SUPFAM" id="SSF52980">
    <property type="entry name" value="Restriction endonuclease-like"/>
    <property type="match status" value="1"/>
</dbReference>
<organism evidence="13 14">
    <name type="scientific">Rhodococcus sovatensis</name>
    <dbReference type="NCBI Taxonomy" id="1805840"/>
    <lineage>
        <taxon>Bacteria</taxon>
        <taxon>Bacillati</taxon>
        <taxon>Actinomycetota</taxon>
        <taxon>Actinomycetes</taxon>
        <taxon>Mycobacteriales</taxon>
        <taxon>Nocardiaceae</taxon>
        <taxon>Rhodococcus</taxon>
    </lineage>
</organism>
<evidence type="ECO:0000256" key="7">
    <source>
        <dbReference type="ARBA" id="ARBA00022840"/>
    </source>
</evidence>
<name>A0ABZ2PKR3_9NOCA</name>
<evidence type="ECO:0000256" key="2">
    <source>
        <dbReference type="ARBA" id="ARBA00022741"/>
    </source>
</evidence>
<keyword evidence="5 10" id="KW-0347">Helicase</keyword>
<dbReference type="InterPro" id="IPR013986">
    <property type="entry name" value="DExx_box_DNA_helicase_dom_sf"/>
</dbReference>
<keyword evidence="1 10" id="KW-0540">Nuclease</keyword>
<evidence type="ECO:0000313" key="14">
    <source>
        <dbReference type="Proteomes" id="UP001432000"/>
    </source>
</evidence>
<protein>
    <recommendedName>
        <fullName evidence="10">RecBCD enzyme subunit RecC</fullName>
    </recommendedName>
    <alternativeName>
        <fullName evidence="10">Exonuclease V subunit RecC</fullName>
        <shortName evidence="10">ExoV subunit RecC</shortName>
    </alternativeName>
    <alternativeName>
        <fullName evidence="10">Helicase/nuclease RecBCD subunit RecC</fullName>
    </alternativeName>
</protein>
<dbReference type="Pfam" id="PF04257">
    <property type="entry name" value="Exonuc_V_gamma"/>
    <property type="match status" value="1"/>
</dbReference>
<feature type="domain" description="RecC C-terminal" evidence="12">
    <location>
        <begin position="789"/>
        <end position="1015"/>
    </location>
</feature>
<evidence type="ECO:0000256" key="9">
    <source>
        <dbReference type="ARBA" id="ARBA00023204"/>
    </source>
</evidence>
<dbReference type="InterPro" id="IPR041500">
    <property type="entry name" value="RecC_C"/>
</dbReference>
<gene>
    <name evidence="10 13" type="primary">recC</name>
    <name evidence="13" type="ORF">WDS16_04130</name>
</gene>
<comment type="function">
    <text evidence="10">A helicase/nuclease that prepares dsDNA breaks (DSB) for recombinational DNA repair. Binds to DSBs and unwinds DNA via a highly rapid and processive ATP-dependent bidirectional helicase activity. Unwinds dsDNA until it encounters a Chi (crossover hotspot instigator) sequence from the 3' direction. Cuts ssDNA a few nucleotides 3' to the Chi site. The properties and activities of the enzyme are changed at Chi. The Chi-altered holoenzyme produces a long 3'-ssDNA overhang and facilitates RecA-binding to the ssDNA for homologous DNA recombination and repair. Holoenzyme degrades any linearized DNA that is unable to undergo homologous recombination. In the holoenzyme this subunit recognizes the wild-type Chi sequence, and when added to isolated RecB increases its ATP-dependent helicase processivity.</text>
</comment>
<sequence length="1096" mass="119584">MVLRVHRAARASALATALAEVLATPLADPFTPEVISVPARGVERWLTQTLSMSLGTEGAGTARSDGISANIDFPSPTVLVGRALAAVENLDPADEPWSPGRMLWTILAIVDESMNEPWCSVLATHLGHGTDEYRAGRRWSTASHLTDLFRGYGADRPSMLTEWAAGRDMDGLGRPLPADLLWQAEVWRAVRARIGHPSPAERLEASCAALENDPSILSDLPERLSIFGATRMTTDQLRVVSAIARNRDVHLWIPHPSADMWDQLSDRPTTVRRHDDGAAVSLGHPLLSSLARDVRELETRVLGLAVETVHTVENEKPAPETLLGRIQSDIMHARTPTKAVEPDGSIAVHACHGSARQVEVLRECLLRTFDEDPTLEPRDVLVMCPDVETYAPLIRAAFGQRGLGHPGHELRVRLADRGLRRTNPILAVVATLLDLAVGRVTASQVLDLTASEPVRMHFGFDDDDLERLREWTQVSGARWGINSRQRTRFGLGDFAQNTFNFAVDRLLLGVAADESAHEWLDLALPVDDVDGNDIDLAGRLAEFIDRLAVVVRDLQGPQTVEQWRTALVRSLDLLTDTSAADAWQRAQALREIEEATRHGDETALRLADVRAMLTHALAGRPSRANFRTGELTVCTMVPMRSVPHRVVVLLGLDDEVFPRTGSEDGDNILTRDPAPGERDVRSEDRQLLLDAVMSAGEKLLLFYTGADPVSGAVKPPAIPLSELLDVVRTTADADIVTRHPLQPFDSRNFDPDDPFSYDRAALAGARAGERNPVAAPAFLPEPLPTSPTGDVELSDLIAFVEHPIAAFLRQRLGIRIPDAGDDVSDSLTVELDGLQKWDIGDRMLAERLGGTDIADFRAAEWRRGTLPPFKLGETQLQDITRAVEALVDVSHDVHAGPAEVRDISVVLPSGRRVTGTVAGIHGATIARTSYSRLAPKHRLAAWVRLLAAASQDDSRTWQAVTTGRGTGRRAAWRSTLTAPVDALAQLDKLVELRDLGLSEVLPVGPTASATYAERRFRGTPQHESMEAAERQWSDKFGDVHDRSIVYVHGAAAPFADISSTPGGEGYPRWGEESTLFGILACSLWAPLLDAETEGQP</sequence>
<dbReference type="Gene3D" id="1.10.10.990">
    <property type="match status" value="1"/>
</dbReference>
<evidence type="ECO:0000256" key="5">
    <source>
        <dbReference type="ARBA" id="ARBA00022806"/>
    </source>
</evidence>
<dbReference type="Gene3D" id="3.40.50.10930">
    <property type="match status" value="1"/>
</dbReference>
<reference evidence="13 14" key="1">
    <citation type="submission" date="2024-03" db="EMBL/GenBank/DDBJ databases">
        <title>Natural products discovery in diverse microorganisms through a two-stage MS feature dereplication strategy.</title>
        <authorList>
            <person name="Zhang R."/>
        </authorList>
    </citation>
    <scope>NUCLEOTIDE SEQUENCE [LARGE SCALE GENOMIC DNA]</scope>
    <source>
        <strain evidence="13 14">18930</strain>
    </source>
</reference>
<comment type="miscellaneous">
    <text evidence="10">In the RecBCD complex, RecB has a slow 3'-5' helicase, an exonuclease activity and loads RecA onto ssDNA, RecD has a fast 5'-3' helicase activity, while RecC stimulates the ATPase and processivity of the RecB helicase and contributes to recognition of the Chi site.</text>
</comment>
<keyword evidence="4 10" id="KW-0378">Hydrolase</keyword>
<dbReference type="Proteomes" id="UP001432000">
    <property type="component" value="Chromosome"/>
</dbReference>
<dbReference type="SUPFAM" id="SSF52540">
    <property type="entry name" value="P-loop containing nucleoside triphosphate hydrolases"/>
    <property type="match status" value="2"/>
</dbReference>
<dbReference type="PANTHER" id="PTHR30591">
    <property type="entry name" value="RECBCD ENZYME SUBUNIT RECC"/>
    <property type="match status" value="1"/>
</dbReference>
<dbReference type="RefSeq" id="WP_338890716.1">
    <property type="nucleotide sequence ID" value="NZ_CP147846.1"/>
</dbReference>
<feature type="region of interest" description="Disordered" evidence="11">
    <location>
        <begin position="661"/>
        <end position="680"/>
    </location>
</feature>
<keyword evidence="14" id="KW-1185">Reference proteome</keyword>
<evidence type="ECO:0000256" key="8">
    <source>
        <dbReference type="ARBA" id="ARBA00023125"/>
    </source>
</evidence>
<dbReference type="Gene3D" id="3.40.50.300">
    <property type="entry name" value="P-loop containing nucleotide triphosphate hydrolases"/>
    <property type="match status" value="2"/>
</dbReference>
<dbReference type="InterPro" id="IPR006697">
    <property type="entry name" value="RecC"/>
</dbReference>
<keyword evidence="8 10" id="KW-0238">DNA-binding</keyword>
<dbReference type="Pfam" id="PF17946">
    <property type="entry name" value="RecC_C"/>
    <property type="match status" value="1"/>
</dbReference>
<dbReference type="InterPro" id="IPR011335">
    <property type="entry name" value="Restrct_endonuc-II-like"/>
</dbReference>
<evidence type="ECO:0000256" key="4">
    <source>
        <dbReference type="ARBA" id="ARBA00022801"/>
    </source>
</evidence>
<accession>A0ABZ2PKR3</accession>
<evidence type="ECO:0000313" key="13">
    <source>
        <dbReference type="EMBL" id="WXG69751.1"/>
    </source>
</evidence>